<name>K1XEY7_MARBU</name>
<feature type="region of interest" description="Disordered" evidence="1">
    <location>
        <begin position="351"/>
        <end position="382"/>
    </location>
</feature>
<reference evidence="2 3" key="1">
    <citation type="journal article" date="2012" name="BMC Genomics">
        <title>Sequencing the genome of Marssonina brunnea reveals fungus-poplar co-evolution.</title>
        <authorList>
            <person name="Zhu S."/>
            <person name="Cao Y.-Z."/>
            <person name="Jiang C."/>
            <person name="Tan B.-Y."/>
            <person name="Wang Z."/>
            <person name="Feng S."/>
            <person name="Zhang L."/>
            <person name="Su X.-H."/>
            <person name="Brejova B."/>
            <person name="Vinar T."/>
            <person name="Xu M."/>
            <person name="Wang M.-X."/>
            <person name="Zhang S.-G."/>
            <person name="Huang M.-R."/>
            <person name="Wu R."/>
            <person name="Zhou Y."/>
        </authorList>
    </citation>
    <scope>NUCLEOTIDE SEQUENCE [LARGE SCALE GENOMIC DNA]</scope>
    <source>
        <strain evidence="2 3">MB_m1</strain>
    </source>
</reference>
<keyword evidence="3" id="KW-1185">Reference proteome</keyword>
<dbReference type="HOGENOM" id="CLU_676294_0_0_1"/>
<accession>K1XEY7</accession>
<organism evidence="2 3">
    <name type="scientific">Marssonina brunnea f. sp. multigermtubi (strain MB_m1)</name>
    <name type="common">Marssonina leaf spot fungus</name>
    <dbReference type="NCBI Taxonomy" id="1072389"/>
    <lineage>
        <taxon>Eukaryota</taxon>
        <taxon>Fungi</taxon>
        <taxon>Dikarya</taxon>
        <taxon>Ascomycota</taxon>
        <taxon>Pezizomycotina</taxon>
        <taxon>Leotiomycetes</taxon>
        <taxon>Helotiales</taxon>
        <taxon>Drepanopezizaceae</taxon>
        <taxon>Drepanopeziza</taxon>
    </lineage>
</organism>
<feature type="compositionally biased region" description="Basic and acidic residues" evidence="1">
    <location>
        <begin position="282"/>
        <end position="295"/>
    </location>
</feature>
<sequence>MLLESPATKPAVYIPSTPNPRAFGLLSNLATTPQHLKDKTTFIPRVLSRAAAEDLSKDVVEMDTPLYRSTVGASPYTSAERCGLTIPIANSALQEAVLARLTSSLCNWQVDFMKLVSADDRQTNLSGIPLPSLHAPGYNPSGLWPTDNNLLAGKTRSTKASADEWHVRREDNLSEESGRLLISRVGINLRSAIKKLNAPPLRLKSVNTRSAKGKNADFKEAEGESRVDKNPCGNITSRERELGVTTYCNCKVDGGQCRRMAHPAFGERRGDMGFTWAFQKVPDRAREREDNRANNEEEQEGMSNSTPDNMMFNCGGGVGGVGGQLGAGRRGAIDIGGSRDSRARNQVRDQPMGGVLMDNTGNGAKKRNKVEDTSTVDKENDFDQPLLEARYQDQANLSDIFLPSMPQ</sequence>
<dbReference type="OrthoDB" id="10584980at2759"/>
<dbReference type="KEGG" id="mbe:MBM_02705"/>
<feature type="compositionally biased region" description="Basic and acidic residues" evidence="1">
    <location>
        <begin position="369"/>
        <end position="381"/>
    </location>
</feature>
<proteinExistence type="predicted"/>
<dbReference type="EMBL" id="JH921431">
    <property type="protein sequence ID" value="EKD19468.1"/>
    <property type="molecule type" value="Genomic_DNA"/>
</dbReference>
<gene>
    <name evidence="2" type="ORF">MBM_02705</name>
</gene>
<evidence type="ECO:0000256" key="1">
    <source>
        <dbReference type="SAM" id="MobiDB-lite"/>
    </source>
</evidence>
<feature type="region of interest" description="Disordered" evidence="1">
    <location>
        <begin position="282"/>
        <end position="307"/>
    </location>
</feature>
<evidence type="ECO:0000313" key="2">
    <source>
        <dbReference type="EMBL" id="EKD19468.1"/>
    </source>
</evidence>
<dbReference type="Proteomes" id="UP000006753">
    <property type="component" value="Unassembled WGS sequence"/>
</dbReference>
<protein>
    <submittedName>
        <fullName evidence="2">Uncharacterized protein</fullName>
    </submittedName>
</protein>
<evidence type="ECO:0000313" key="3">
    <source>
        <dbReference type="Proteomes" id="UP000006753"/>
    </source>
</evidence>
<dbReference type="AlphaFoldDB" id="K1XEY7"/>
<dbReference type="InParanoid" id="K1XEY7"/>